<evidence type="ECO:0000313" key="1">
    <source>
        <dbReference type="EMBL" id="PNR48195.1"/>
    </source>
</evidence>
<accession>A0A2K1K335</accession>
<dbReference type="PaxDb" id="3218-PP1S29_72V6.1"/>
<sequence length="74" mass="8657">MKMQLNVALQQNLAAEDPVAVLDRALKECMEQLRHVREEKALHSLVEQRDELRSRSKCSNDEREYKLQAVDMAF</sequence>
<protein>
    <submittedName>
        <fullName evidence="1 2">Uncharacterized protein</fullName>
    </submittedName>
</protein>
<dbReference type="EMBL" id="ABEU02000009">
    <property type="protein sequence ID" value="PNR48195.1"/>
    <property type="molecule type" value="Genomic_DNA"/>
</dbReference>
<reference evidence="2" key="3">
    <citation type="submission" date="2020-12" db="UniProtKB">
        <authorList>
            <consortium name="EnsemblPlants"/>
        </authorList>
    </citation>
    <scope>IDENTIFICATION</scope>
</reference>
<reference evidence="1 3" key="2">
    <citation type="journal article" date="2018" name="Plant J.">
        <title>The Physcomitrella patens chromosome-scale assembly reveals moss genome structure and evolution.</title>
        <authorList>
            <person name="Lang D."/>
            <person name="Ullrich K.K."/>
            <person name="Murat F."/>
            <person name="Fuchs J."/>
            <person name="Jenkins J."/>
            <person name="Haas F.B."/>
            <person name="Piednoel M."/>
            <person name="Gundlach H."/>
            <person name="Van Bel M."/>
            <person name="Meyberg R."/>
            <person name="Vives C."/>
            <person name="Morata J."/>
            <person name="Symeonidi A."/>
            <person name="Hiss M."/>
            <person name="Muchero W."/>
            <person name="Kamisugi Y."/>
            <person name="Saleh O."/>
            <person name="Blanc G."/>
            <person name="Decker E.L."/>
            <person name="van Gessel N."/>
            <person name="Grimwood J."/>
            <person name="Hayes R.D."/>
            <person name="Graham S.W."/>
            <person name="Gunter L.E."/>
            <person name="McDaniel S.F."/>
            <person name="Hoernstein S.N.W."/>
            <person name="Larsson A."/>
            <person name="Li F.W."/>
            <person name="Perroud P.F."/>
            <person name="Phillips J."/>
            <person name="Ranjan P."/>
            <person name="Rokshar D.S."/>
            <person name="Rothfels C.J."/>
            <person name="Schneider L."/>
            <person name="Shu S."/>
            <person name="Stevenson D.W."/>
            <person name="Thummler F."/>
            <person name="Tillich M."/>
            <person name="Villarreal Aguilar J.C."/>
            <person name="Widiez T."/>
            <person name="Wong G.K."/>
            <person name="Wymore A."/>
            <person name="Zhang Y."/>
            <person name="Zimmer A.D."/>
            <person name="Quatrano R.S."/>
            <person name="Mayer K.F.X."/>
            <person name="Goodstein D."/>
            <person name="Casacuberta J.M."/>
            <person name="Vandepoele K."/>
            <person name="Reski R."/>
            <person name="Cuming A.C."/>
            <person name="Tuskan G.A."/>
            <person name="Maumus F."/>
            <person name="Salse J."/>
            <person name="Schmutz J."/>
            <person name="Rensing S.A."/>
        </authorList>
    </citation>
    <scope>NUCLEOTIDE SEQUENCE [LARGE SCALE GENOMIC DNA]</scope>
    <source>
        <strain evidence="2 3">cv. Gransden 2004</strain>
    </source>
</reference>
<dbReference type="InterPro" id="IPR008587">
    <property type="entry name" value="FPP_plant"/>
</dbReference>
<keyword evidence="3" id="KW-1185">Reference proteome</keyword>
<gene>
    <name evidence="1" type="ORF">PHYPA_012670</name>
</gene>
<dbReference type="Proteomes" id="UP000006727">
    <property type="component" value="Chromosome 9"/>
</dbReference>
<organism evidence="1">
    <name type="scientific">Physcomitrium patens</name>
    <name type="common">Spreading-leaved earth moss</name>
    <name type="synonym">Physcomitrella patens</name>
    <dbReference type="NCBI Taxonomy" id="3218"/>
    <lineage>
        <taxon>Eukaryota</taxon>
        <taxon>Viridiplantae</taxon>
        <taxon>Streptophyta</taxon>
        <taxon>Embryophyta</taxon>
        <taxon>Bryophyta</taxon>
        <taxon>Bryophytina</taxon>
        <taxon>Bryopsida</taxon>
        <taxon>Funariidae</taxon>
        <taxon>Funariales</taxon>
        <taxon>Funariaceae</taxon>
        <taxon>Physcomitrium</taxon>
    </lineage>
</organism>
<dbReference type="InParanoid" id="A0A2K1K335"/>
<evidence type="ECO:0000313" key="2">
    <source>
        <dbReference type="EnsemblPlants" id="Pp3c9_13770V3.1"/>
    </source>
</evidence>
<name>A0A2K1K335_PHYPA</name>
<evidence type="ECO:0000313" key="3">
    <source>
        <dbReference type="Proteomes" id="UP000006727"/>
    </source>
</evidence>
<reference evidence="1 3" key="1">
    <citation type="journal article" date="2008" name="Science">
        <title>The Physcomitrella genome reveals evolutionary insights into the conquest of land by plants.</title>
        <authorList>
            <person name="Rensing S."/>
            <person name="Lang D."/>
            <person name="Zimmer A."/>
            <person name="Terry A."/>
            <person name="Salamov A."/>
            <person name="Shapiro H."/>
            <person name="Nishiyama T."/>
            <person name="Perroud P.-F."/>
            <person name="Lindquist E."/>
            <person name="Kamisugi Y."/>
            <person name="Tanahashi T."/>
            <person name="Sakakibara K."/>
            <person name="Fujita T."/>
            <person name="Oishi K."/>
            <person name="Shin-I T."/>
            <person name="Kuroki Y."/>
            <person name="Toyoda A."/>
            <person name="Suzuki Y."/>
            <person name="Hashimoto A."/>
            <person name="Yamaguchi K."/>
            <person name="Sugano A."/>
            <person name="Kohara Y."/>
            <person name="Fujiyama A."/>
            <person name="Anterola A."/>
            <person name="Aoki S."/>
            <person name="Ashton N."/>
            <person name="Barbazuk W.B."/>
            <person name="Barker E."/>
            <person name="Bennetzen J."/>
            <person name="Bezanilla M."/>
            <person name="Blankenship R."/>
            <person name="Cho S.H."/>
            <person name="Dutcher S."/>
            <person name="Estelle M."/>
            <person name="Fawcett J.A."/>
            <person name="Gundlach H."/>
            <person name="Hanada K."/>
            <person name="Heyl A."/>
            <person name="Hicks K.A."/>
            <person name="Hugh J."/>
            <person name="Lohr M."/>
            <person name="Mayer K."/>
            <person name="Melkozernov A."/>
            <person name="Murata T."/>
            <person name="Nelson D."/>
            <person name="Pils B."/>
            <person name="Prigge M."/>
            <person name="Reiss B."/>
            <person name="Renner T."/>
            <person name="Rombauts S."/>
            <person name="Rushton P."/>
            <person name="Sanderfoot A."/>
            <person name="Schween G."/>
            <person name="Shiu S.-H."/>
            <person name="Stueber K."/>
            <person name="Theodoulou F.L."/>
            <person name="Tu H."/>
            <person name="Van de Peer Y."/>
            <person name="Verrier P.J."/>
            <person name="Waters E."/>
            <person name="Wood A."/>
            <person name="Yang L."/>
            <person name="Cove D."/>
            <person name="Cuming A."/>
            <person name="Hasebe M."/>
            <person name="Lucas S."/>
            <person name="Mishler D.B."/>
            <person name="Reski R."/>
            <person name="Grigoriev I."/>
            <person name="Quatrano R.S."/>
            <person name="Boore J.L."/>
        </authorList>
    </citation>
    <scope>NUCLEOTIDE SEQUENCE [LARGE SCALE GENOMIC DNA]</scope>
    <source>
        <strain evidence="2 3">cv. Gransden 2004</strain>
    </source>
</reference>
<proteinExistence type="predicted"/>
<dbReference type="AlphaFoldDB" id="A0A2K1K335"/>
<dbReference type="EnsemblPlants" id="Pp3c9_13770V3.1">
    <property type="protein sequence ID" value="Pp3c9_13770V3.1"/>
    <property type="gene ID" value="Pp3c9_13770"/>
</dbReference>
<dbReference type="Pfam" id="PF05911">
    <property type="entry name" value="FPP"/>
    <property type="match status" value="1"/>
</dbReference>
<dbReference type="Gramene" id="Pp3c9_13770V3.1">
    <property type="protein sequence ID" value="Pp3c9_13770V3.1"/>
    <property type="gene ID" value="Pp3c9_13770"/>
</dbReference>